<evidence type="ECO:0000313" key="11">
    <source>
        <dbReference type="EMBL" id="MDH6063110.1"/>
    </source>
</evidence>
<evidence type="ECO:0000256" key="10">
    <source>
        <dbReference type="PIRNR" id="PIRNR032582"/>
    </source>
</evidence>
<evidence type="ECO:0000256" key="5">
    <source>
        <dbReference type="ARBA" id="ARBA00022759"/>
    </source>
</evidence>
<dbReference type="EC" id="3.1.-.-" evidence="9"/>
<comment type="subunit">
    <text evidence="9">Homodimer, forms a heterotetramer with a Cas1 homodimer.</text>
</comment>
<dbReference type="PANTHER" id="PTHR34405">
    <property type="entry name" value="CRISPR-ASSOCIATED ENDORIBONUCLEASE CAS2"/>
    <property type="match status" value="1"/>
</dbReference>
<keyword evidence="8 9" id="KW-0051">Antiviral defense</keyword>
<accession>A0AA43GXH1</accession>
<feature type="binding site" evidence="9">
    <location>
        <position position="9"/>
    </location>
    <ligand>
        <name>Mg(2+)</name>
        <dbReference type="ChEBI" id="CHEBI:18420"/>
        <note>catalytic</note>
    </ligand>
</feature>
<dbReference type="GO" id="GO:0051607">
    <property type="term" value="P:defense response to virus"/>
    <property type="evidence" value="ECO:0007669"/>
    <property type="project" value="UniProtKB-UniRule"/>
</dbReference>
<dbReference type="GeneID" id="83686447"/>
<name>A0AA43GXH1_9CYAN</name>
<evidence type="ECO:0000256" key="7">
    <source>
        <dbReference type="ARBA" id="ARBA00022842"/>
    </source>
</evidence>
<keyword evidence="3 9" id="KW-0540">Nuclease</keyword>
<dbReference type="EMBL" id="JANQDL010000038">
    <property type="protein sequence ID" value="MDH6063110.1"/>
    <property type="molecule type" value="Genomic_DNA"/>
</dbReference>
<comment type="similarity">
    <text evidence="2 9 10">Belongs to the CRISPR-associated endoribonuclease Cas2 protein family.</text>
</comment>
<proteinExistence type="inferred from homology"/>
<keyword evidence="5 9" id="KW-0255">Endonuclease</keyword>
<dbReference type="AlphaFoldDB" id="A0AA43GXH1"/>
<dbReference type="PIRSF" id="PIRSF032582">
    <property type="entry name" value="Cas2"/>
    <property type="match status" value="1"/>
</dbReference>
<evidence type="ECO:0000256" key="2">
    <source>
        <dbReference type="ARBA" id="ARBA00009959"/>
    </source>
</evidence>
<dbReference type="CDD" id="cd09725">
    <property type="entry name" value="Cas2_I_II_III"/>
    <property type="match status" value="1"/>
</dbReference>
<keyword evidence="7 9" id="KW-0460">Magnesium</keyword>
<evidence type="ECO:0000256" key="6">
    <source>
        <dbReference type="ARBA" id="ARBA00022801"/>
    </source>
</evidence>
<reference evidence="11 12" key="1">
    <citation type="journal article" date="2023" name="J. Phycol.">
        <title>Chrysosporum ovalisporum is synonymous with the true-branching cyanobacterium Umezakia natans (Nostocales/Aphanizomenonaceae).</title>
        <authorList>
            <person name="McGregor G.B."/>
            <person name="Sendall B.C."/>
            <person name="Niiyama Y."/>
            <person name="Tuji A."/>
            <person name="Willis A."/>
        </authorList>
    </citation>
    <scope>NUCLEOTIDE SEQUENCE [LARGE SCALE GENOMIC DNA]</scope>
    <source>
        <strain evidence="11 12">FSS-62</strain>
    </source>
</reference>
<comment type="cofactor">
    <cofactor evidence="1 9">
        <name>Mg(2+)</name>
        <dbReference type="ChEBI" id="CHEBI:18420"/>
    </cofactor>
</comment>
<gene>
    <name evidence="9 11" type="primary">cas2</name>
    <name evidence="11" type="ORF">NWP23_04770</name>
</gene>
<dbReference type="HAMAP" id="MF_01471">
    <property type="entry name" value="Cas2"/>
    <property type="match status" value="1"/>
</dbReference>
<dbReference type="Pfam" id="PF09827">
    <property type="entry name" value="CRISPR_Cas2"/>
    <property type="match status" value="1"/>
</dbReference>
<keyword evidence="4 9" id="KW-0479">Metal-binding</keyword>
<protein>
    <recommendedName>
        <fullName evidence="9">CRISPR-associated endoribonuclease Cas2</fullName>
        <ecNumber evidence="9">3.1.-.-</ecNumber>
    </recommendedName>
</protein>
<evidence type="ECO:0000256" key="8">
    <source>
        <dbReference type="ARBA" id="ARBA00023118"/>
    </source>
</evidence>
<dbReference type="GO" id="GO:0043571">
    <property type="term" value="P:maintenance of CRISPR repeat elements"/>
    <property type="evidence" value="ECO:0007669"/>
    <property type="project" value="UniProtKB-UniRule"/>
</dbReference>
<dbReference type="InterPro" id="IPR021127">
    <property type="entry name" value="CRISPR_associated_Cas2"/>
</dbReference>
<evidence type="ECO:0000313" key="12">
    <source>
        <dbReference type="Proteomes" id="UP001159370"/>
    </source>
</evidence>
<dbReference type="GO" id="GO:0004521">
    <property type="term" value="F:RNA endonuclease activity"/>
    <property type="evidence" value="ECO:0007669"/>
    <property type="project" value="UniProtKB-UniRule"/>
</dbReference>
<keyword evidence="6 9" id="KW-0378">Hydrolase</keyword>
<evidence type="ECO:0000256" key="1">
    <source>
        <dbReference type="ARBA" id="ARBA00001946"/>
    </source>
</evidence>
<sequence>MFLYVIAYDIPCDKRRKKVADLLTGYGQRVQYSVFECHLGGEKYDDLRRRLRRELNLEEDNVRFYPLSRHTLKKVEAWGVGVPVIEPPHSIII</sequence>
<evidence type="ECO:0000256" key="9">
    <source>
        <dbReference type="HAMAP-Rule" id="MF_01471"/>
    </source>
</evidence>
<dbReference type="RefSeq" id="WP_280652194.1">
    <property type="nucleotide sequence ID" value="NZ_JANQDL010000038.1"/>
</dbReference>
<organism evidence="11 12">
    <name type="scientific">Umezakia ovalisporum FSS-62</name>
    <dbReference type="NCBI Taxonomy" id="2971776"/>
    <lineage>
        <taxon>Bacteria</taxon>
        <taxon>Bacillati</taxon>
        <taxon>Cyanobacteriota</taxon>
        <taxon>Cyanophyceae</taxon>
        <taxon>Nostocales</taxon>
        <taxon>Nodulariaceae</taxon>
        <taxon>Umezakia</taxon>
    </lineage>
</organism>
<comment type="caution">
    <text evidence="11">The sequence shown here is derived from an EMBL/GenBank/DDBJ whole genome shotgun (WGS) entry which is preliminary data.</text>
</comment>
<dbReference type="Proteomes" id="UP001159370">
    <property type="component" value="Unassembled WGS sequence"/>
</dbReference>
<dbReference type="GO" id="GO:0016787">
    <property type="term" value="F:hydrolase activity"/>
    <property type="evidence" value="ECO:0007669"/>
    <property type="project" value="UniProtKB-KW"/>
</dbReference>
<evidence type="ECO:0000256" key="3">
    <source>
        <dbReference type="ARBA" id="ARBA00022722"/>
    </source>
</evidence>
<comment type="function">
    <text evidence="9">CRISPR (clustered regularly interspaced short palindromic repeat), is an adaptive immune system that provides protection against mobile genetic elements (viruses, transposable elements and conjugative plasmids). CRISPR clusters contain sequences complementary to antecedent mobile elements and target invading nucleic acids. CRISPR clusters are transcribed and processed into CRISPR RNA (crRNA). Functions as a ssRNA-specific endoribonuclease. Involved in the integration of spacer DNA into the CRISPR cassette.</text>
</comment>
<dbReference type="GO" id="GO:0046872">
    <property type="term" value="F:metal ion binding"/>
    <property type="evidence" value="ECO:0007669"/>
    <property type="project" value="UniProtKB-UniRule"/>
</dbReference>
<dbReference type="NCBIfam" id="TIGR01573">
    <property type="entry name" value="cas2"/>
    <property type="match status" value="1"/>
</dbReference>
<dbReference type="Gene3D" id="3.30.70.240">
    <property type="match status" value="1"/>
</dbReference>
<dbReference type="InterPro" id="IPR019199">
    <property type="entry name" value="Virulence_VapD/CRISPR_Cas2"/>
</dbReference>
<evidence type="ECO:0000256" key="4">
    <source>
        <dbReference type="ARBA" id="ARBA00022723"/>
    </source>
</evidence>
<dbReference type="SUPFAM" id="SSF143430">
    <property type="entry name" value="TTP0101/SSO1404-like"/>
    <property type="match status" value="1"/>
</dbReference>
<dbReference type="PANTHER" id="PTHR34405:SF3">
    <property type="entry name" value="CRISPR-ASSOCIATED ENDORIBONUCLEASE CAS2 3"/>
    <property type="match status" value="1"/>
</dbReference>